<dbReference type="Proteomes" id="UP000291072">
    <property type="component" value="Unassembled WGS sequence"/>
</dbReference>
<gene>
    <name evidence="1" type="ORF">C4B25_01165</name>
</gene>
<evidence type="ECO:0000313" key="1">
    <source>
        <dbReference type="EMBL" id="TCG11573.1"/>
    </source>
</evidence>
<dbReference type="RefSeq" id="WP_131613235.1">
    <property type="nucleotide sequence ID" value="NZ_PSZP01000005.1"/>
</dbReference>
<reference evidence="1 2" key="1">
    <citation type="submission" date="2018-02" db="EMBL/GenBank/DDBJ databases">
        <title>Mycoplasma marinum and Mycoplasma todarodis sp. nov., moderately halophilic and psychrotolerant mycoplasmas isolated from cephalopods.</title>
        <authorList>
            <person name="Viver T."/>
        </authorList>
    </citation>
    <scope>NUCLEOTIDE SEQUENCE [LARGE SCALE GENOMIC DNA]</scope>
    <source>
        <strain evidence="1 2">5H</strain>
    </source>
</reference>
<protein>
    <recommendedName>
        <fullName evidence="3">Polymerase/histidinol phosphatase N-terminal domain-containing protein</fullName>
    </recommendedName>
</protein>
<comment type="caution">
    <text evidence="1">The sequence shown here is derived from an EMBL/GenBank/DDBJ whole genome shotgun (WGS) entry which is preliminary data.</text>
</comment>
<dbReference type="InterPro" id="IPR016195">
    <property type="entry name" value="Pol/histidinol_Pase-like"/>
</dbReference>
<name>A0A4R0XLM6_9MOLU</name>
<dbReference type="EMBL" id="PSZP01000005">
    <property type="protein sequence ID" value="TCG11573.1"/>
    <property type="molecule type" value="Genomic_DNA"/>
</dbReference>
<dbReference type="Gene3D" id="3.20.20.140">
    <property type="entry name" value="Metal-dependent hydrolases"/>
    <property type="match status" value="1"/>
</dbReference>
<keyword evidence="2" id="KW-1185">Reference proteome</keyword>
<dbReference type="OrthoDB" id="407961at2"/>
<accession>A0A4R0XLM6</accession>
<evidence type="ECO:0008006" key="3">
    <source>
        <dbReference type="Google" id="ProtNLM"/>
    </source>
</evidence>
<dbReference type="SUPFAM" id="SSF89550">
    <property type="entry name" value="PHP domain-like"/>
    <property type="match status" value="1"/>
</dbReference>
<organism evidence="1 2">
    <name type="scientific">Mycoplasma todarodis</name>
    <dbReference type="NCBI Taxonomy" id="1937191"/>
    <lineage>
        <taxon>Bacteria</taxon>
        <taxon>Bacillati</taxon>
        <taxon>Mycoplasmatota</taxon>
        <taxon>Mollicutes</taxon>
        <taxon>Mycoplasmataceae</taxon>
        <taxon>Mycoplasma</taxon>
    </lineage>
</organism>
<proteinExistence type="predicted"/>
<dbReference type="AlphaFoldDB" id="A0A4R0XLM6"/>
<sequence>MKIDLHLHSPASENNGDAIKWNNTYTTIKTLHSNGIKLAAFSDHNTFDYEFYKEVRKLGKTGGMVFLPAIEANVVRKNGVIANLIYVFREDLTDEQLKKISSIARKELPKRGISIESANALFKDFETLRIPHIGKSDHFKYDDLLDLKYDAFEVTNMKHPNYVSILKKGLISSTVSFSDTHVWTNYPQQGFLITDMNLEKPCFDELKEFLELHRVYSKERA</sequence>
<evidence type="ECO:0000313" key="2">
    <source>
        <dbReference type="Proteomes" id="UP000291072"/>
    </source>
</evidence>